<evidence type="ECO:0000313" key="10">
    <source>
        <dbReference type="Proteomes" id="UP000321408"/>
    </source>
</evidence>
<feature type="transmembrane region" description="Helical" evidence="7">
    <location>
        <begin position="380"/>
        <end position="399"/>
    </location>
</feature>
<dbReference type="AlphaFoldDB" id="A0A5B9DE03"/>
<evidence type="ECO:0000256" key="7">
    <source>
        <dbReference type="SAM" id="Phobius"/>
    </source>
</evidence>
<keyword evidence="2" id="KW-0813">Transport</keyword>
<dbReference type="Pfam" id="PF07690">
    <property type="entry name" value="MFS_1"/>
    <property type="match status" value="1"/>
</dbReference>
<dbReference type="OrthoDB" id="117970at2157"/>
<dbReference type="PROSITE" id="PS50850">
    <property type="entry name" value="MFS"/>
    <property type="match status" value="1"/>
</dbReference>
<evidence type="ECO:0000313" key="9">
    <source>
        <dbReference type="EMBL" id="QEE17107.1"/>
    </source>
</evidence>
<evidence type="ECO:0000256" key="3">
    <source>
        <dbReference type="ARBA" id="ARBA00022692"/>
    </source>
</evidence>
<feature type="transmembrane region" description="Helical" evidence="7">
    <location>
        <begin position="258"/>
        <end position="277"/>
    </location>
</feature>
<dbReference type="PRINTS" id="PR01035">
    <property type="entry name" value="TCRTETA"/>
</dbReference>
<reference evidence="9 10" key="1">
    <citation type="journal article" date="2020" name="Nature">
        <title>Isolation of an archaeon at the prokaryote-eukaryote interface.</title>
        <authorList>
            <person name="Imachi H."/>
            <person name="Nobu M.K."/>
            <person name="Nakahara N."/>
            <person name="Morono Y."/>
            <person name="Ogawara M."/>
            <person name="Takaki Y."/>
            <person name="Takano Y."/>
            <person name="Uematsu K."/>
            <person name="Ikuta T."/>
            <person name="Ito M."/>
            <person name="Matsui Y."/>
            <person name="Miyazaki M."/>
            <person name="Murata K."/>
            <person name="Saito Y."/>
            <person name="Sakai S."/>
            <person name="Song C."/>
            <person name="Tasumi E."/>
            <person name="Yamanaka Y."/>
            <person name="Yamaguchi T."/>
            <person name="Kamagata Y."/>
            <person name="Tamaki H."/>
            <person name="Takai K."/>
        </authorList>
    </citation>
    <scope>NUCLEOTIDE SEQUENCE [LARGE SCALE GENOMIC DNA]</scope>
    <source>
        <strain evidence="9 10">MK-D1</strain>
    </source>
</reference>
<dbReference type="PANTHER" id="PTHR23504">
    <property type="entry name" value="MAJOR FACILITATOR SUPERFAMILY DOMAIN-CONTAINING PROTEIN 10"/>
    <property type="match status" value="1"/>
</dbReference>
<feature type="transmembrane region" description="Helical" evidence="7">
    <location>
        <begin position="289"/>
        <end position="310"/>
    </location>
</feature>
<dbReference type="InterPro" id="IPR001958">
    <property type="entry name" value="Tet-R_TetA/multi-R_MdtG-like"/>
</dbReference>
<reference evidence="9 10" key="2">
    <citation type="journal article" date="2024" name="Int. J. Syst. Evol. Microbiol.">
        <title>Promethearchaeum syntrophicum gen. nov., sp. nov., an anaerobic, obligately syntrophic archaeon, the first isolate of the lineage 'Asgard' archaea, and proposal of the new archaeal phylum Promethearchaeota phyl. nov. and kingdom Promethearchaeati regn. nov.</title>
        <authorList>
            <person name="Imachi H."/>
            <person name="Nobu M.K."/>
            <person name="Kato S."/>
            <person name="Takaki Y."/>
            <person name="Miyazaki M."/>
            <person name="Miyata M."/>
            <person name="Ogawara M."/>
            <person name="Saito Y."/>
            <person name="Sakai S."/>
            <person name="Tahara Y.O."/>
            <person name="Takano Y."/>
            <person name="Tasumi E."/>
            <person name="Uematsu K."/>
            <person name="Yoshimura T."/>
            <person name="Itoh T."/>
            <person name="Ohkuma M."/>
            <person name="Takai K."/>
        </authorList>
    </citation>
    <scope>NUCLEOTIDE SEQUENCE [LARGE SCALE GENOMIC DNA]</scope>
    <source>
        <strain evidence="9 10">MK-D1</strain>
    </source>
</reference>
<feature type="domain" description="Major facilitator superfamily (MFS) profile" evidence="8">
    <location>
        <begin position="10"/>
        <end position="400"/>
    </location>
</feature>
<name>A0A5B9DE03_9ARCH</name>
<feature type="region of interest" description="Disordered" evidence="6">
    <location>
        <begin position="410"/>
        <end position="430"/>
    </location>
</feature>
<dbReference type="KEGG" id="psyt:DSAG12_02939"/>
<dbReference type="CDD" id="cd17330">
    <property type="entry name" value="MFS_SLC46_TetA_like"/>
    <property type="match status" value="1"/>
</dbReference>
<sequence length="430" mass="47377">MARKQRKYPEMIPLWMALFSDIIGFSILITVYPSIALEFNLNPLEAGLIMAVNGLFSFFSAPLWGKLSDKHGRKPMLLLSQFGTFLGFIILAFSPNFTWVIISRVIDGMFGGNYPIAKAIINDIVKPKDLPEQMTTIGVAHNVANLFGPALGGILFVNFGLIAPGLAAALISLFTLIITQVKLKESAPIKVNPEMLKIKIPDNSSSKSLDISSKKQPKWYSNKPLVTSLLILAFSSFGFMTLISNFAMFAFLKLDMDSQSMGIFLTVSAVFQILIRYTVYMPALRKIGVMNMVTLGFVLYLVEFIILGIVVTPTQFILIMILSTIATSATRGGINSFIGTFARPHERGKVQGFATSLDTFAQIIGPILGGALLTYLPLEFFGSASFIFMAISLIILQSARTMKKALKEKIKESEKSKDKSLPQAHMKIRT</sequence>
<evidence type="ECO:0000256" key="5">
    <source>
        <dbReference type="ARBA" id="ARBA00023136"/>
    </source>
</evidence>
<dbReference type="InterPro" id="IPR036259">
    <property type="entry name" value="MFS_trans_sf"/>
</dbReference>
<dbReference type="RefSeq" id="WP_147664024.1">
    <property type="nucleotide sequence ID" value="NZ_CP042905.2"/>
</dbReference>
<dbReference type="InterPro" id="IPR011701">
    <property type="entry name" value="MFS"/>
</dbReference>
<dbReference type="GeneID" id="41330917"/>
<feature type="transmembrane region" description="Helical" evidence="7">
    <location>
        <begin position="225"/>
        <end position="252"/>
    </location>
</feature>
<proteinExistence type="predicted"/>
<dbReference type="EMBL" id="CP042905">
    <property type="protein sequence ID" value="QEE17107.1"/>
    <property type="molecule type" value="Genomic_DNA"/>
</dbReference>
<feature type="transmembrane region" description="Helical" evidence="7">
    <location>
        <begin position="12"/>
        <end position="35"/>
    </location>
</feature>
<dbReference type="Proteomes" id="UP000321408">
    <property type="component" value="Chromosome"/>
</dbReference>
<protein>
    <submittedName>
        <fullName evidence="9">MFS transporter</fullName>
    </submittedName>
</protein>
<accession>A0A5B9DE03</accession>
<keyword evidence="10" id="KW-1185">Reference proteome</keyword>
<feature type="transmembrane region" description="Helical" evidence="7">
    <location>
        <begin position="77"/>
        <end position="102"/>
    </location>
</feature>
<feature type="compositionally biased region" description="Basic and acidic residues" evidence="6">
    <location>
        <begin position="410"/>
        <end position="420"/>
    </location>
</feature>
<dbReference type="GO" id="GO:0022857">
    <property type="term" value="F:transmembrane transporter activity"/>
    <property type="evidence" value="ECO:0007669"/>
    <property type="project" value="InterPro"/>
</dbReference>
<keyword evidence="5 7" id="KW-0472">Membrane</keyword>
<dbReference type="Gene3D" id="1.20.1250.20">
    <property type="entry name" value="MFS general substrate transporter like domains"/>
    <property type="match status" value="1"/>
</dbReference>
<evidence type="ECO:0000256" key="1">
    <source>
        <dbReference type="ARBA" id="ARBA00004141"/>
    </source>
</evidence>
<evidence type="ECO:0000256" key="6">
    <source>
        <dbReference type="SAM" id="MobiDB-lite"/>
    </source>
</evidence>
<evidence type="ECO:0000256" key="2">
    <source>
        <dbReference type="ARBA" id="ARBA00022448"/>
    </source>
</evidence>
<keyword evidence="4 7" id="KW-1133">Transmembrane helix</keyword>
<organism evidence="9 10">
    <name type="scientific">Promethearchaeum syntrophicum</name>
    <dbReference type="NCBI Taxonomy" id="2594042"/>
    <lineage>
        <taxon>Archaea</taxon>
        <taxon>Promethearchaeati</taxon>
        <taxon>Promethearchaeota</taxon>
        <taxon>Promethearchaeia</taxon>
        <taxon>Promethearchaeales</taxon>
        <taxon>Promethearchaeaceae</taxon>
        <taxon>Promethearchaeum</taxon>
    </lineage>
</organism>
<dbReference type="PANTHER" id="PTHR23504:SF15">
    <property type="entry name" value="MAJOR FACILITATOR SUPERFAMILY (MFS) PROFILE DOMAIN-CONTAINING PROTEIN"/>
    <property type="match status" value="1"/>
</dbReference>
<feature type="transmembrane region" description="Helical" evidence="7">
    <location>
        <begin position="47"/>
        <end position="65"/>
    </location>
</feature>
<feature type="transmembrane region" description="Helical" evidence="7">
    <location>
        <begin position="154"/>
        <end position="178"/>
    </location>
</feature>
<dbReference type="SUPFAM" id="SSF103473">
    <property type="entry name" value="MFS general substrate transporter"/>
    <property type="match status" value="1"/>
</dbReference>
<dbReference type="GO" id="GO:0016020">
    <property type="term" value="C:membrane"/>
    <property type="evidence" value="ECO:0007669"/>
    <property type="project" value="UniProtKB-SubCell"/>
</dbReference>
<keyword evidence="3 7" id="KW-0812">Transmembrane</keyword>
<dbReference type="InterPro" id="IPR020846">
    <property type="entry name" value="MFS_dom"/>
</dbReference>
<comment type="subcellular location">
    <subcellularLocation>
        <location evidence="1">Membrane</location>
        <topology evidence="1">Multi-pass membrane protein</topology>
    </subcellularLocation>
</comment>
<gene>
    <name evidence="9" type="ORF">DSAG12_02939</name>
</gene>
<evidence type="ECO:0000259" key="8">
    <source>
        <dbReference type="PROSITE" id="PS50850"/>
    </source>
</evidence>
<evidence type="ECO:0000256" key="4">
    <source>
        <dbReference type="ARBA" id="ARBA00022989"/>
    </source>
</evidence>